<keyword evidence="5" id="KW-1185">Reference proteome</keyword>
<keyword evidence="2" id="KW-0812">Transmembrane</keyword>
<protein>
    <recommendedName>
        <fullName evidence="3">HPP transmembrane region domain-containing protein</fullName>
    </recommendedName>
</protein>
<feature type="region of interest" description="Disordered" evidence="1">
    <location>
        <begin position="211"/>
        <end position="245"/>
    </location>
</feature>
<dbReference type="PANTHER" id="PTHR33741">
    <property type="entry name" value="TRANSMEMBRANE PROTEIN DDB_G0269096-RELATED"/>
    <property type="match status" value="1"/>
</dbReference>
<dbReference type="Proteomes" id="UP000738325">
    <property type="component" value="Unassembled WGS sequence"/>
</dbReference>
<proteinExistence type="predicted"/>
<feature type="region of interest" description="Disordered" evidence="1">
    <location>
        <begin position="289"/>
        <end position="308"/>
    </location>
</feature>
<dbReference type="InterPro" id="IPR007065">
    <property type="entry name" value="HPP"/>
</dbReference>
<gene>
    <name evidence="4" type="ORF">BGZ99_009501</name>
</gene>
<feature type="transmembrane region" description="Helical" evidence="2">
    <location>
        <begin position="20"/>
        <end position="41"/>
    </location>
</feature>
<name>A0A9P6RT98_9FUNG</name>
<comment type="caution">
    <text evidence="4">The sequence shown here is derived from an EMBL/GenBank/DDBJ whole genome shotgun (WGS) entry which is preliminary data.</text>
</comment>
<dbReference type="AlphaFoldDB" id="A0A9P6RT98"/>
<keyword evidence="2" id="KW-1133">Transmembrane helix</keyword>
<feature type="transmembrane region" description="Helical" evidence="2">
    <location>
        <begin position="53"/>
        <end position="70"/>
    </location>
</feature>
<evidence type="ECO:0000256" key="1">
    <source>
        <dbReference type="SAM" id="MobiDB-lite"/>
    </source>
</evidence>
<evidence type="ECO:0000259" key="3">
    <source>
        <dbReference type="Pfam" id="PF04982"/>
    </source>
</evidence>
<dbReference type="EMBL" id="JAAAIP010000081">
    <property type="protein sequence ID" value="KAG0326469.1"/>
    <property type="molecule type" value="Genomic_DNA"/>
</dbReference>
<evidence type="ECO:0000256" key="2">
    <source>
        <dbReference type="SAM" id="Phobius"/>
    </source>
</evidence>
<evidence type="ECO:0000313" key="5">
    <source>
        <dbReference type="Proteomes" id="UP000738325"/>
    </source>
</evidence>
<feature type="transmembrane region" description="Helical" evidence="2">
    <location>
        <begin position="153"/>
        <end position="176"/>
    </location>
</feature>
<feature type="compositionally biased region" description="Acidic residues" evidence="1">
    <location>
        <begin position="211"/>
        <end position="220"/>
    </location>
</feature>
<dbReference type="Pfam" id="PF04982">
    <property type="entry name" value="TM_HPP"/>
    <property type="match status" value="1"/>
</dbReference>
<sequence>MKGQRYDPSKHTPTQKPPSRIAVLISTFIASFTAISVVAALTFNAQWFVDRNVPVIAGSFGASAVLMYGAIESPLSQPRNVIIGHLMSSLIGVSLFKLFNMLSAATFVKLHWLLCSLAVSVSLFCMQVTHTVHPPASATALIAVTGGQTIYDLGYWFVLSPIALGIAIMMVVALLANNVVRRYPTHWWSPKSRVIAVVDQDESTTIADFVSAEEDEEQSTEDGSASDEQPTSGNQTAVHSRSSTVKDILSVSNTHTPRQSMSHHSMGQYAIYYGGDRNEELKHGEIMVSGQHQGDSPNSLETGDKSRRSSVLIEMRGSPHLSRRTSRHPSAIEAEYKSTIERLELRIRELESQIASSSN</sequence>
<feature type="transmembrane region" description="Helical" evidence="2">
    <location>
        <begin position="82"/>
        <end position="100"/>
    </location>
</feature>
<evidence type="ECO:0000313" key="4">
    <source>
        <dbReference type="EMBL" id="KAG0326469.1"/>
    </source>
</evidence>
<feature type="domain" description="HPP transmembrane region" evidence="3">
    <location>
        <begin position="19"/>
        <end position="184"/>
    </location>
</feature>
<organism evidence="4 5">
    <name type="scientific">Dissophora globulifera</name>
    <dbReference type="NCBI Taxonomy" id="979702"/>
    <lineage>
        <taxon>Eukaryota</taxon>
        <taxon>Fungi</taxon>
        <taxon>Fungi incertae sedis</taxon>
        <taxon>Mucoromycota</taxon>
        <taxon>Mortierellomycotina</taxon>
        <taxon>Mortierellomycetes</taxon>
        <taxon>Mortierellales</taxon>
        <taxon>Mortierellaceae</taxon>
        <taxon>Dissophora</taxon>
    </lineage>
</organism>
<feature type="compositionally biased region" description="Polar residues" evidence="1">
    <location>
        <begin position="290"/>
        <end position="301"/>
    </location>
</feature>
<dbReference type="PANTHER" id="PTHR33741:SF5">
    <property type="entry name" value="TRANSMEMBRANE PROTEIN DDB_G0269096-RELATED"/>
    <property type="match status" value="1"/>
</dbReference>
<accession>A0A9P6RT98</accession>
<reference evidence="4" key="1">
    <citation type="journal article" date="2020" name="Fungal Divers.">
        <title>Resolving the Mortierellaceae phylogeny through synthesis of multi-gene phylogenetics and phylogenomics.</title>
        <authorList>
            <person name="Vandepol N."/>
            <person name="Liber J."/>
            <person name="Desiro A."/>
            <person name="Na H."/>
            <person name="Kennedy M."/>
            <person name="Barry K."/>
            <person name="Grigoriev I.V."/>
            <person name="Miller A.N."/>
            <person name="O'Donnell K."/>
            <person name="Stajich J.E."/>
            <person name="Bonito G."/>
        </authorList>
    </citation>
    <scope>NUCLEOTIDE SEQUENCE</scope>
    <source>
        <strain evidence="4">REB-010B</strain>
    </source>
</reference>
<feature type="region of interest" description="Disordered" evidence="1">
    <location>
        <begin position="313"/>
        <end position="333"/>
    </location>
</feature>
<feature type="compositionally biased region" description="Polar residues" evidence="1">
    <location>
        <begin position="221"/>
        <end position="245"/>
    </location>
</feature>
<dbReference type="InterPro" id="IPR058581">
    <property type="entry name" value="TM_HPP"/>
</dbReference>
<keyword evidence="2" id="KW-0472">Membrane</keyword>
<dbReference type="OrthoDB" id="2016548at2759"/>